<dbReference type="AlphaFoldDB" id="A0A1A6AGT7"/>
<reference evidence="4" key="1">
    <citation type="submission" date="2013-07" db="EMBL/GenBank/DDBJ databases">
        <title>The Genome Sequence of Cryptococcus dejecticola CBS10117.</title>
        <authorList>
            <consortium name="The Broad Institute Genome Sequencing Platform"/>
            <person name="Cuomo C."/>
            <person name="Litvintseva A."/>
            <person name="Chen Y."/>
            <person name="Heitman J."/>
            <person name="Sun S."/>
            <person name="Springer D."/>
            <person name="Dromer F."/>
            <person name="Young S.K."/>
            <person name="Zeng Q."/>
            <person name="Gargeya S."/>
            <person name="Fitzgerald M."/>
            <person name="Abouelleil A."/>
            <person name="Alvarado L."/>
            <person name="Berlin A.M."/>
            <person name="Chapman S.B."/>
            <person name="Dewar J."/>
            <person name="Goldberg J."/>
            <person name="Griggs A."/>
            <person name="Gujja S."/>
            <person name="Hansen M."/>
            <person name="Howarth C."/>
            <person name="Imamovic A."/>
            <person name="Larimer J."/>
            <person name="McCowan C."/>
            <person name="Murphy C."/>
            <person name="Pearson M."/>
            <person name="Priest M."/>
            <person name="Roberts A."/>
            <person name="Saif S."/>
            <person name="Shea T."/>
            <person name="Sykes S."/>
            <person name="Wortman J."/>
            <person name="Nusbaum C."/>
            <person name="Birren B."/>
        </authorList>
    </citation>
    <scope>NUCLEOTIDE SEQUENCE [LARGE SCALE GENOMIC DNA]</scope>
    <source>
        <strain evidence="4">CBS 10117</strain>
    </source>
</reference>
<feature type="compositionally biased region" description="Low complexity" evidence="3">
    <location>
        <begin position="212"/>
        <end position="227"/>
    </location>
</feature>
<dbReference type="Gene3D" id="3.30.70.3250">
    <property type="entry name" value="Ribonuclease P, Pop5 subunit"/>
    <property type="match status" value="1"/>
</dbReference>
<dbReference type="RefSeq" id="XP_018267065.1">
    <property type="nucleotide sequence ID" value="XM_018404411.1"/>
</dbReference>
<keyword evidence="2" id="KW-0819">tRNA processing</keyword>
<dbReference type="GO" id="GO:0005730">
    <property type="term" value="C:nucleolus"/>
    <property type="evidence" value="ECO:0007669"/>
    <property type="project" value="TreeGrafter"/>
</dbReference>
<dbReference type="EMBL" id="KI894027">
    <property type="protein sequence ID" value="OBR89223.1"/>
    <property type="molecule type" value="Genomic_DNA"/>
</dbReference>
<feature type="compositionally biased region" description="Basic and acidic residues" evidence="3">
    <location>
        <begin position="237"/>
        <end position="256"/>
    </location>
</feature>
<comment type="similarity">
    <text evidence="1">Belongs to the eukaryotic/archaeal RNase P protein component 2 family.</text>
</comment>
<reference evidence="5" key="2">
    <citation type="submission" date="2013-07" db="EMBL/GenBank/DDBJ databases">
        <authorList>
            <consortium name="The Broad Institute Genome Sequencing Platform"/>
            <person name="Cuomo C."/>
            <person name="Litvintseva A."/>
            <person name="Chen Y."/>
            <person name="Heitman J."/>
            <person name="Sun S."/>
            <person name="Springer D."/>
            <person name="Dromer F."/>
            <person name="Young S.K."/>
            <person name="Zeng Q."/>
            <person name="Gargeya S."/>
            <person name="Fitzgerald M."/>
            <person name="Abouelleil A."/>
            <person name="Alvarado L."/>
            <person name="Berlin A.M."/>
            <person name="Chapman S.B."/>
            <person name="Dewar J."/>
            <person name="Goldberg J."/>
            <person name="Griggs A."/>
            <person name="Gujja S."/>
            <person name="Hansen M."/>
            <person name="Howarth C."/>
            <person name="Imamovic A."/>
            <person name="Larimer J."/>
            <person name="McCowan C."/>
            <person name="Murphy C."/>
            <person name="Pearson M."/>
            <person name="Priest M."/>
            <person name="Roberts A."/>
            <person name="Saif S."/>
            <person name="Shea T."/>
            <person name="Sykes S."/>
            <person name="Wortman J."/>
            <person name="Nusbaum C."/>
            <person name="Birren B."/>
        </authorList>
    </citation>
    <scope>NUCLEOTIDE SEQUENCE</scope>
    <source>
        <strain evidence="5">CBS 10117</strain>
    </source>
</reference>
<feature type="compositionally biased region" description="Acidic residues" evidence="3">
    <location>
        <begin position="53"/>
        <end position="67"/>
    </location>
</feature>
<dbReference type="STRING" id="1296121.A0A1A6AGT7"/>
<evidence type="ECO:0000313" key="4">
    <source>
        <dbReference type="EMBL" id="OBR89223.1"/>
    </source>
</evidence>
<name>A0A1A6AGT7_9TREE</name>
<evidence type="ECO:0000313" key="5">
    <source>
        <dbReference type="EMBL" id="WWC58503.1"/>
    </source>
</evidence>
<proteinExistence type="inferred from homology"/>
<keyword evidence="6" id="KW-1185">Reference proteome</keyword>
<dbReference type="GO" id="GO:0001682">
    <property type="term" value="P:tRNA 5'-leader removal"/>
    <property type="evidence" value="ECO:0007669"/>
    <property type="project" value="InterPro"/>
</dbReference>
<evidence type="ECO:0000256" key="3">
    <source>
        <dbReference type="SAM" id="MobiDB-lite"/>
    </source>
</evidence>
<gene>
    <name evidence="4" type="ORF">I303_01048</name>
    <name evidence="5" type="ORF">I303_101046</name>
</gene>
<dbReference type="OrthoDB" id="24745at2759"/>
<evidence type="ECO:0000256" key="1">
    <source>
        <dbReference type="ARBA" id="ARBA00010800"/>
    </source>
</evidence>
<feature type="compositionally biased region" description="Basic and acidic residues" evidence="3">
    <location>
        <begin position="40"/>
        <end position="52"/>
    </location>
</feature>
<dbReference type="GO" id="GO:0033204">
    <property type="term" value="F:ribonuclease P RNA binding"/>
    <property type="evidence" value="ECO:0007669"/>
    <property type="project" value="TreeGrafter"/>
</dbReference>
<dbReference type="GO" id="GO:0030681">
    <property type="term" value="C:multimeric ribonuclease P complex"/>
    <property type="evidence" value="ECO:0007669"/>
    <property type="project" value="TreeGrafter"/>
</dbReference>
<sequence>MVRFKNRYLLMEFLVPSTFSSNLSVSPTSRDDLRLTEEERMNIDIDGDPEHSSDDDDDGDDDDDDGLDLMPIPKAPFLLSTARPSLGLGDEAASQQAIYKAIRGAIQDVFGDEGWARVASSFRVIYHSPLTTLTFIRIARPYYRLIWSGLTFLTSLGPGSGSGSKNSGVGASVNVIPRVIGVSGTIKKMQNKGIAYHRLIIARMITHSAAASLSSSTTQGGQAQEGQMRLGGGNEPGRLEKEGQREREDISRLDEA</sequence>
<evidence type="ECO:0000313" key="6">
    <source>
        <dbReference type="Proteomes" id="UP000078595"/>
    </source>
</evidence>
<dbReference type="PANTHER" id="PTHR15441:SF2">
    <property type="entry name" value="RIBONUCLEASE P_MRP PROTEIN SUBUNIT POP5"/>
    <property type="match status" value="1"/>
</dbReference>
<dbReference type="Proteomes" id="UP000078595">
    <property type="component" value="Chromosome 1"/>
</dbReference>
<evidence type="ECO:0000256" key="2">
    <source>
        <dbReference type="ARBA" id="ARBA00022694"/>
    </source>
</evidence>
<dbReference type="GO" id="GO:0000172">
    <property type="term" value="C:ribonuclease MRP complex"/>
    <property type="evidence" value="ECO:0007669"/>
    <property type="project" value="TreeGrafter"/>
</dbReference>
<protein>
    <submittedName>
        <fullName evidence="4">Uncharacterized protein</fullName>
    </submittedName>
</protein>
<feature type="region of interest" description="Disordered" evidence="3">
    <location>
        <begin position="40"/>
        <end position="67"/>
    </location>
</feature>
<dbReference type="GeneID" id="28964747"/>
<dbReference type="SUPFAM" id="SSF160350">
    <property type="entry name" value="Rnp2-like"/>
    <property type="match status" value="1"/>
</dbReference>
<dbReference type="PANTHER" id="PTHR15441">
    <property type="entry name" value="RIBONUCLEASE P PROTEIN SUBUNIT P14"/>
    <property type="match status" value="1"/>
</dbReference>
<feature type="region of interest" description="Disordered" evidence="3">
    <location>
        <begin position="212"/>
        <end position="256"/>
    </location>
</feature>
<dbReference type="InterPro" id="IPR038085">
    <property type="entry name" value="Rnp2-like_sf"/>
</dbReference>
<reference evidence="5" key="3">
    <citation type="submission" date="2024-02" db="EMBL/GenBank/DDBJ databases">
        <title>Comparative genomics of Cryptococcus and Kwoniella reveals pathogenesis evolution and contrasting modes of karyotype evolution via chromosome fusion or intercentromeric recombination.</title>
        <authorList>
            <person name="Coelho M.A."/>
            <person name="David-Palma M."/>
            <person name="Shea T."/>
            <person name="Bowers K."/>
            <person name="McGinley-Smith S."/>
            <person name="Mohammad A.W."/>
            <person name="Gnirke A."/>
            <person name="Yurkov A.M."/>
            <person name="Nowrousian M."/>
            <person name="Sun S."/>
            <person name="Cuomo C.A."/>
            <person name="Heitman J."/>
        </authorList>
    </citation>
    <scope>NUCLEOTIDE SEQUENCE</scope>
    <source>
        <strain evidence="5">CBS 10117</strain>
    </source>
</reference>
<dbReference type="Pfam" id="PF01900">
    <property type="entry name" value="RNase_P_Rpp14"/>
    <property type="match status" value="1"/>
</dbReference>
<dbReference type="InterPro" id="IPR002759">
    <property type="entry name" value="Pop5/Rpp14/Rnp2-like"/>
</dbReference>
<organism evidence="4">
    <name type="scientific">Kwoniella dejecticola CBS 10117</name>
    <dbReference type="NCBI Taxonomy" id="1296121"/>
    <lineage>
        <taxon>Eukaryota</taxon>
        <taxon>Fungi</taxon>
        <taxon>Dikarya</taxon>
        <taxon>Basidiomycota</taxon>
        <taxon>Agaricomycotina</taxon>
        <taxon>Tremellomycetes</taxon>
        <taxon>Tremellales</taxon>
        <taxon>Cryptococcaceae</taxon>
        <taxon>Kwoniella</taxon>
    </lineage>
</organism>
<dbReference type="KEGG" id="kdj:28964747"/>
<dbReference type="VEuPathDB" id="FungiDB:I303_01048"/>
<dbReference type="EMBL" id="CP144530">
    <property type="protein sequence ID" value="WWC58503.1"/>
    <property type="molecule type" value="Genomic_DNA"/>
</dbReference>
<accession>A0A1A6AGT7</accession>